<evidence type="ECO:0000259" key="4">
    <source>
        <dbReference type="Pfam" id="PF13377"/>
    </source>
</evidence>
<dbReference type="PANTHER" id="PTHR30146:SF155">
    <property type="entry name" value="ALANINE RACEMASE"/>
    <property type="match status" value="1"/>
</dbReference>
<gene>
    <name evidence="6" type="ORF">BJ997_000994</name>
    <name evidence="5" type="ORF">GY21_18235</name>
</gene>
<evidence type="ECO:0000313" key="7">
    <source>
        <dbReference type="Proteomes" id="UP000029864"/>
    </source>
</evidence>
<dbReference type="Proteomes" id="UP000561726">
    <property type="component" value="Unassembled WGS sequence"/>
</dbReference>
<dbReference type="OrthoDB" id="1938857at2"/>
<dbReference type="SUPFAM" id="SSF53822">
    <property type="entry name" value="Periplasmic binding protein-like I"/>
    <property type="match status" value="1"/>
</dbReference>
<feature type="domain" description="Transcriptional regulator LacI/GalR-like sensor" evidence="4">
    <location>
        <begin position="123"/>
        <end position="280"/>
    </location>
</feature>
<reference evidence="6 8" key="2">
    <citation type="submission" date="2020-08" db="EMBL/GenBank/DDBJ databases">
        <title>Sequencing the genomes of 1000 actinobacteria strains.</title>
        <authorList>
            <person name="Klenk H.-P."/>
        </authorList>
    </citation>
    <scope>NUCLEOTIDE SEQUENCE [LARGE SCALE GENOMIC DNA]</scope>
    <source>
        <strain evidence="6 8">DSM 21065</strain>
    </source>
</reference>
<dbReference type="Pfam" id="PF13377">
    <property type="entry name" value="Peripla_BP_3"/>
    <property type="match status" value="1"/>
</dbReference>
<dbReference type="PANTHER" id="PTHR30146">
    <property type="entry name" value="LACI-RELATED TRANSCRIPTIONAL REPRESSOR"/>
    <property type="match status" value="1"/>
</dbReference>
<dbReference type="CDD" id="cd06267">
    <property type="entry name" value="PBP1_LacI_sugar_binding-like"/>
    <property type="match status" value="1"/>
</dbReference>
<reference evidence="5 7" key="1">
    <citation type="submission" date="2014-08" db="EMBL/GenBank/DDBJ databases">
        <authorList>
            <person name="Sisinthy S."/>
        </authorList>
    </citation>
    <scope>NUCLEOTIDE SEQUENCE [LARGE SCALE GENOMIC DNA]</scope>
    <source>
        <strain evidence="5 7">RuG17</strain>
    </source>
</reference>
<keyword evidence="1" id="KW-0805">Transcription regulation</keyword>
<dbReference type="RefSeq" id="WP_084141653.1">
    <property type="nucleotide sequence ID" value="NZ_JACHBQ010000001.1"/>
</dbReference>
<dbReference type="AlphaFoldDB" id="A0A099J3J0"/>
<dbReference type="Proteomes" id="UP000029864">
    <property type="component" value="Unassembled WGS sequence"/>
</dbReference>
<keyword evidence="2 6" id="KW-0238">DNA-binding</keyword>
<name>A0A099J3J0_9MICO</name>
<dbReference type="EMBL" id="JACHBQ010000001">
    <property type="protein sequence ID" value="MBB5640446.1"/>
    <property type="molecule type" value="Genomic_DNA"/>
</dbReference>
<comment type="caution">
    <text evidence="5">The sequence shown here is derived from an EMBL/GenBank/DDBJ whole genome shotgun (WGS) entry which is preliminary data.</text>
</comment>
<evidence type="ECO:0000256" key="1">
    <source>
        <dbReference type="ARBA" id="ARBA00023015"/>
    </source>
</evidence>
<dbReference type="GO" id="GO:0003700">
    <property type="term" value="F:DNA-binding transcription factor activity"/>
    <property type="evidence" value="ECO:0007669"/>
    <property type="project" value="TreeGrafter"/>
</dbReference>
<evidence type="ECO:0000256" key="2">
    <source>
        <dbReference type="ARBA" id="ARBA00023125"/>
    </source>
</evidence>
<evidence type="ECO:0000256" key="3">
    <source>
        <dbReference type="ARBA" id="ARBA00023163"/>
    </source>
</evidence>
<accession>A0A099J3J0</accession>
<dbReference type="Gene3D" id="3.40.50.2300">
    <property type="match status" value="2"/>
</dbReference>
<keyword evidence="7" id="KW-1185">Reference proteome</keyword>
<dbReference type="eggNOG" id="COG1609">
    <property type="taxonomic scope" value="Bacteria"/>
</dbReference>
<dbReference type="InterPro" id="IPR028082">
    <property type="entry name" value="Peripla_BP_I"/>
</dbReference>
<dbReference type="STRING" id="1001240.GY21_18235"/>
<dbReference type="InterPro" id="IPR046335">
    <property type="entry name" value="LacI/GalR-like_sensor"/>
</dbReference>
<organism evidence="5 7">
    <name type="scientific">Cryobacterium roopkundense</name>
    <dbReference type="NCBI Taxonomy" id="1001240"/>
    <lineage>
        <taxon>Bacteria</taxon>
        <taxon>Bacillati</taxon>
        <taxon>Actinomycetota</taxon>
        <taxon>Actinomycetes</taxon>
        <taxon>Micrococcales</taxon>
        <taxon>Microbacteriaceae</taxon>
        <taxon>Cryobacterium</taxon>
    </lineage>
</organism>
<evidence type="ECO:0000313" key="6">
    <source>
        <dbReference type="EMBL" id="MBB5640446.1"/>
    </source>
</evidence>
<evidence type="ECO:0000313" key="8">
    <source>
        <dbReference type="Proteomes" id="UP000561726"/>
    </source>
</evidence>
<protein>
    <submittedName>
        <fullName evidence="6">DNA-binding LacI/PurR family transcriptional regulator</fullName>
    </submittedName>
</protein>
<proteinExistence type="predicted"/>
<keyword evidence="3" id="KW-0804">Transcription</keyword>
<evidence type="ECO:0000313" key="5">
    <source>
        <dbReference type="EMBL" id="KGJ72008.1"/>
    </source>
</evidence>
<dbReference type="GO" id="GO:0000976">
    <property type="term" value="F:transcription cis-regulatory region binding"/>
    <property type="evidence" value="ECO:0007669"/>
    <property type="project" value="TreeGrafter"/>
</dbReference>
<dbReference type="EMBL" id="JPXF01000106">
    <property type="protein sequence ID" value="KGJ72008.1"/>
    <property type="molecule type" value="Genomic_DNA"/>
</dbReference>
<sequence length="287" mass="30118">MAESRLRTANMVGMTFVRATEIMGAEPYFHDFAAGLESVLRPHGYSVITLVLPTIEEEIATFRRWKAQGDVGAIVLVDLAIDDARLPVLRELELPVVVVGNPATADEFPAVWTNDDAAMRDAVAFLLARGHRSLAHVTGPHRMAHTRTRMTAFAAECATAGVSAASIAGDYSLGSGARATAQLLNRTDRPTAIIFDNDLMALGGLEAADAAGVAVPAELALLAWDDSAQCQLSTPPLSAVSHDVPAIGALTGDTLLAVFAGSALEAVEAPPVSIVSRGTTANHKLFI</sequence>